<evidence type="ECO:0000313" key="3">
    <source>
        <dbReference type="Proteomes" id="UP000076715"/>
    </source>
</evidence>
<name>A0A162WGV5_9FLAO</name>
<evidence type="ECO:0008006" key="4">
    <source>
        <dbReference type="Google" id="ProtNLM"/>
    </source>
</evidence>
<keyword evidence="3" id="KW-1185">Reference proteome</keyword>
<evidence type="ECO:0000256" key="1">
    <source>
        <dbReference type="SAM" id="Phobius"/>
    </source>
</evidence>
<dbReference type="EMBL" id="LQRT01000060">
    <property type="protein sequence ID" value="KZS38091.1"/>
    <property type="molecule type" value="Genomic_DNA"/>
</dbReference>
<dbReference type="RefSeq" id="WP_066319953.1">
    <property type="nucleotide sequence ID" value="NZ_LQRT01000060.1"/>
</dbReference>
<dbReference type="STRING" id="1642818.AWE51_18775"/>
<dbReference type="OrthoDB" id="1165031at2"/>
<feature type="transmembrane region" description="Helical" evidence="1">
    <location>
        <begin position="41"/>
        <end position="63"/>
    </location>
</feature>
<feature type="transmembrane region" description="Helical" evidence="1">
    <location>
        <begin position="107"/>
        <end position="126"/>
    </location>
</feature>
<sequence length="135" mass="15472">MRGLQKNIRIIFGVVLFYLLNKFIVRPYILKGDFIEELNILVLSFPNLCEAIVGSLFLTNVGLIANAKILKTNEIYIYSIAIIFASIYVILQELKIHNLGGENVYDHYDVLFSVVGLLITFIFLVIDKPKWMSNE</sequence>
<protein>
    <recommendedName>
        <fullName evidence="4">VanZ-like domain-containing protein</fullName>
    </recommendedName>
</protein>
<evidence type="ECO:0000313" key="2">
    <source>
        <dbReference type="EMBL" id="KZS38091.1"/>
    </source>
</evidence>
<gene>
    <name evidence="2" type="ORF">AWE51_18775</name>
</gene>
<accession>A0A162WGV5</accession>
<keyword evidence="1" id="KW-0812">Transmembrane</keyword>
<feature type="transmembrane region" description="Helical" evidence="1">
    <location>
        <begin position="7"/>
        <end position="29"/>
    </location>
</feature>
<keyword evidence="1" id="KW-1133">Transmembrane helix</keyword>
<proteinExistence type="predicted"/>
<reference evidence="2 3" key="1">
    <citation type="submission" date="2016-01" db="EMBL/GenBank/DDBJ databases">
        <title>The draft genome sequence of Aquimarina sp. RZW4-3-2.</title>
        <authorList>
            <person name="Wang Y."/>
        </authorList>
    </citation>
    <scope>NUCLEOTIDE SEQUENCE [LARGE SCALE GENOMIC DNA]</scope>
    <source>
        <strain evidence="2 3">RZW4-3-2</strain>
    </source>
</reference>
<keyword evidence="1" id="KW-0472">Membrane</keyword>
<comment type="caution">
    <text evidence="2">The sequence shown here is derived from an EMBL/GenBank/DDBJ whole genome shotgun (WGS) entry which is preliminary data.</text>
</comment>
<dbReference type="Proteomes" id="UP000076715">
    <property type="component" value="Unassembled WGS sequence"/>
</dbReference>
<organism evidence="2 3">
    <name type="scientific">Aquimarina aggregata</name>
    <dbReference type="NCBI Taxonomy" id="1642818"/>
    <lineage>
        <taxon>Bacteria</taxon>
        <taxon>Pseudomonadati</taxon>
        <taxon>Bacteroidota</taxon>
        <taxon>Flavobacteriia</taxon>
        <taxon>Flavobacteriales</taxon>
        <taxon>Flavobacteriaceae</taxon>
        <taxon>Aquimarina</taxon>
    </lineage>
</organism>
<feature type="transmembrane region" description="Helical" evidence="1">
    <location>
        <begin position="75"/>
        <end position="91"/>
    </location>
</feature>
<dbReference type="AlphaFoldDB" id="A0A162WGV5"/>